<proteinExistence type="predicted"/>
<accession>A0A816XC36</accession>
<sequence>IVCIVSEAKTSKSSLTCKISAVIVLISPDLRAKDRAFIKQGECFMRLS</sequence>
<evidence type="ECO:0000313" key="1">
    <source>
        <dbReference type="EMBL" id="CAF2144697.1"/>
    </source>
</evidence>
<reference evidence="1" key="1">
    <citation type="submission" date="2021-01" db="EMBL/GenBank/DDBJ databases">
        <authorList>
            <consortium name="Genoscope - CEA"/>
            <person name="William W."/>
        </authorList>
    </citation>
    <scope>NUCLEOTIDE SEQUENCE</scope>
</reference>
<dbReference type="AlphaFoldDB" id="A0A816XC36"/>
<feature type="non-terminal residue" evidence="1">
    <location>
        <position position="1"/>
    </location>
</feature>
<gene>
    <name evidence="1" type="ORF">DARMORV10_A02P40380.1</name>
</gene>
<protein>
    <submittedName>
        <fullName evidence="1">(rape) hypothetical protein</fullName>
    </submittedName>
</protein>
<organism evidence="1">
    <name type="scientific">Brassica napus</name>
    <name type="common">Rape</name>
    <dbReference type="NCBI Taxonomy" id="3708"/>
    <lineage>
        <taxon>Eukaryota</taxon>
        <taxon>Viridiplantae</taxon>
        <taxon>Streptophyta</taxon>
        <taxon>Embryophyta</taxon>
        <taxon>Tracheophyta</taxon>
        <taxon>Spermatophyta</taxon>
        <taxon>Magnoliopsida</taxon>
        <taxon>eudicotyledons</taxon>
        <taxon>Gunneridae</taxon>
        <taxon>Pentapetalae</taxon>
        <taxon>rosids</taxon>
        <taxon>malvids</taxon>
        <taxon>Brassicales</taxon>
        <taxon>Brassicaceae</taxon>
        <taxon>Brassiceae</taxon>
        <taxon>Brassica</taxon>
    </lineage>
</organism>
<dbReference type="Proteomes" id="UP001295469">
    <property type="component" value="Chromosome A02"/>
</dbReference>
<dbReference type="EMBL" id="HG994356">
    <property type="protein sequence ID" value="CAF2144697.1"/>
    <property type="molecule type" value="Genomic_DNA"/>
</dbReference>
<name>A0A816XC36_BRANA</name>